<organism evidence="2 3">
    <name type="scientific">Simkania negevensis (strain ATCC VR-1471 / DSM 27360 / Z)</name>
    <dbReference type="NCBI Taxonomy" id="331113"/>
    <lineage>
        <taxon>Bacteria</taxon>
        <taxon>Pseudomonadati</taxon>
        <taxon>Chlamydiota</taxon>
        <taxon>Chlamydiia</taxon>
        <taxon>Parachlamydiales</taxon>
        <taxon>Simkaniaceae</taxon>
        <taxon>Simkania</taxon>
    </lineage>
</organism>
<protein>
    <submittedName>
        <fullName evidence="2">Uncharacterized protein</fullName>
    </submittedName>
</protein>
<gene>
    <name evidence="2" type="ordered locus">SNE_A14030</name>
</gene>
<sequence length="153" mass="17463">MFIGGFIHIVCLKKDRSAQNKLKMFLIWALTSAGAIGLEKFYANVFYPELYAKFLGWNPNVAWQFEVSIINFIIATLGILSIWLHDLFWVASVITLTIRDWGIAIGHYLELILHYDVASGNVGLAVYIEIFHPIIAIALLIAYYNVKKFPRKV</sequence>
<feature type="transmembrane region" description="Helical" evidence="1">
    <location>
        <begin position="22"/>
        <end position="42"/>
    </location>
</feature>
<feature type="transmembrane region" description="Helical" evidence="1">
    <location>
        <begin position="124"/>
        <end position="146"/>
    </location>
</feature>
<dbReference type="AlphaFoldDB" id="F8L8X9"/>
<evidence type="ECO:0000313" key="2">
    <source>
        <dbReference type="EMBL" id="CCB89280.1"/>
    </source>
</evidence>
<feature type="transmembrane region" description="Helical" evidence="1">
    <location>
        <begin position="62"/>
        <end position="80"/>
    </location>
</feature>
<keyword evidence="1" id="KW-0472">Membrane</keyword>
<name>F8L8X9_SIMNZ</name>
<dbReference type="HOGENOM" id="CLU_119491_2_0_0"/>
<keyword evidence="3" id="KW-1185">Reference proteome</keyword>
<feature type="transmembrane region" description="Helical" evidence="1">
    <location>
        <begin position="87"/>
        <end position="109"/>
    </location>
</feature>
<dbReference type="Proteomes" id="UP000000496">
    <property type="component" value="Chromosome gsn.131"/>
</dbReference>
<reference key="1">
    <citation type="journal article" date="2011" name="Mol. Biol. Evol.">
        <title>Unity in variety -- the pan-genome of the Chlamydiae.</title>
        <authorList>
            <person name="Collingro A."/>
            <person name="Tischler P."/>
            <person name="Weinmaier T."/>
            <person name="Penz T."/>
            <person name="Heinz E."/>
            <person name="Brunham R.C."/>
            <person name="Read T.D."/>
            <person name="Bavoil P.M."/>
            <person name="Sachse K."/>
            <person name="Kahane S."/>
            <person name="Friedman M.G."/>
            <person name="Rattei T."/>
            <person name="Myers G.S.A."/>
            <person name="Horn M."/>
        </authorList>
    </citation>
    <scope>NUCLEOTIDE SEQUENCE</scope>
    <source>
        <strain>Z</strain>
    </source>
</reference>
<evidence type="ECO:0000256" key="1">
    <source>
        <dbReference type="SAM" id="Phobius"/>
    </source>
</evidence>
<dbReference type="KEGG" id="sng:SNE_A14030"/>
<dbReference type="EMBL" id="FR872582">
    <property type="protein sequence ID" value="CCB89280.1"/>
    <property type="molecule type" value="Genomic_DNA"/>
</dbReference>
<accession>F8L8X9</accession>
<dbReference type="eggNOG" id="ENOG50314JB">
    <property type="taxonomic scope" value="Bacteria"/>
</dbReference>
<dbReference type="InterPro" id="IPR046740">
    <property type="entry name" value="DUF6790"/>
</dbReference>
<evidence type="ECO:0000313" key="3">
    <source>
        <dbReference type="Proteomes" id="UP000000496"/>
    </source>
</evidence>
<keyword evidence="1" id="KW-0812">Transmembrane</keyword>
<dbReference type="STRING" id="331113.SNE_A14030"/>
<reference evidence="2 3" key="2">
    <citation type="journal article" date="2011" name="Mol. Biol. Evol.">
        <title>Unity in variety--the pan-genome of the Chlamydiae.</title>
        <authorList>
            <person name="Collingro A."/>
            <person name="Tischler P."/>
            <person name="Weinmaier T."/>
            <person name="Penz T."/>
            <person name="Heinz E."/>
            <person name="Brunham R.C."/>
            <person name="Read T.D."/>
            <person name="Bavoil P.M."/>
            <person name="Sachse K."/>
            <person name="Kahane S."/>
            <person name="Friedman M.G."/>
            <person name="Rattei T."/>
            <person name="Myers G.S."/>
            <person name="Horn M."/>
        </authorList>
    </citation>
    <scope>NUCLEOTIDE SEQUENCE [LARGE SCALE GENOMIC DNA]</scope>
    <source>
        <strain evidence="3">ATCC VR-1471 / Z</strain>
    </source>
</reference>
<proteinExistence type="predicted"/>
<keyword evidence="1" id="KW-1133">Transmembrane helix</keyword>
<dbReference type="Pfam" id="PF20589">
    <property type="entry name" value="DUF6790"/>
    <property type="match status" value="1"/>
</dbReference>